<dbReference type="EMBL" id="ML978131">
    <property type="protein sequence ID" value="KAF2095712.1"/>
    <property type="molecule type" value="Genomic_DNA"/>
</dbReference>
<evidence type="ECO:0000256" key="6">
    <source>
        <dbReference type="RuleBase" id="RU000461"/>
    </source>
</evidence>
<proteinExistence type="inferred from homology"/>
<dbReference type="Proteomes" id="UP000799772">
    <property type="component" value="Unassembled WGS sequence"/>
</dbReference>
<comment type="cofactor">
    <cofactor evidence="5">
        <name>heme</name>
        <dbReference type="ChEBI" id="CHEBI:30413"/>
    </cofactor>
</comment>
<dbReference type="InterPro" id="IPR017972">
    <property type="entry name" value="Cyt_P450_CS"/>
</dbReference>
<accession>A0A9P4M5V9</accession>
<evidence type="ECO:0000256" key="4">
    <source>
        <dbReference type="ARBA" id="ARBA00023004"/>
    </source>
</evidence>
<dbReference type="PANTHER" id="PTHR46300:SF8">
    <property type="entry name" value="CYTOCHROME P450 2E1"/>
    <property type="match status" value="1"/>
</dbReference>
<dbReference type="AlphaFoldDB" id="A0A9P4M5V9"/>
<dbReference type="GO" id="GO:0004497">
    <property type="term" value="F:monooxygenase activity"/>
    <property type="evidence" value="ECO:0007669"/>
    <property type="project" value="UniProtKB-KW"/>
</dbReference>
<comment type="caution">
    <text evidence="7">The sequence shown here is derived from an EMBL/GenBank/DDBJ whole genome shotgun (WGS) entry which is preliminary data.</text>
</comment>
<evidence type="ECO:0000256" key="5">
    <source>
        <dbReference type="PIRSR" id="PIRSR602401-1"/>
    </source>
</evidence>
<comment type="similarity">
    <text evidence="1 6">Belongs to the cytochrome P450 family.</text>
</comment>
<evidence type="ECO:0000313" key="7">
    <source>
        <dbReference type="EMBL" id="KAF2095712.1"/>
    </source>
</evidence>
<dbReference type="GO" id="GO:0020037">
    <property type="term" value="F:heme binding"/>
    <property type="evidence" value="ECO:0007669"/>
    <property type="project" value="InterPro"/>
</dbReference>
<keyword evidence="2 5" id="KW-0479">Metal-binding</keyword>
<keyword evidence="4 5" id="KW-0408">Iron</keyword>
<dbReference type="InterPro" id="IPR002401">
    <property type="entry name" value="Cyt_P450_E_grp-I"/>
</dbReference>
<dbReference type="PRINTS" id="PR00463">
    <property type="entry name" value="EP450I"/>
</dbReference>
<dbReference type="Pfam" id="PF00067">
    <property type="entry name" value="p450"/>
    <property type="match status" value="1"/>
</dbReference>
<dbReference type="InterPro" id="IPR001128">
    <property type="entry name" value="Cyt_P450"/>
</dbReference>
<keyword evidence="5 6" id="KW-0349">Heme</keyword>
<dbReference type="Gene3D" id="1.10.630.10">
    <property type="entry name" value="Cytochrome P450"/>
    <property type="match status" value="1"/>
</dbReference>
<gene>
    <name evidence="7" type="ORF">NA57DRAFT_68010</name>
</gene>
<keyword evidence="3 6" id="KW-0560">Oxidoreductase</keyword>
<reference evidence="7" key="1">
    <citation type="journal article" date="2020" name="Stud. Mycol.">
        <title>101 Dothideomycetes genomes: a test case for predicting lifestyles and emergence of pathogens.</title>
        <authorList>
            <person name="Haridas S."/>
            <person name="Albert R."/>
            <person name="Binder M."/>
            <person name="Bloem J."/>
            <person name="Labutti K."/>
            <person name="Salamov A."/>
            <person name="Andreopoulos B."/>
            <person name="Baker S."/>
            <person name="Barry K."/>
            <person name="Bills G."/>
            <person name="Bluhm B."/>
            <person name="Cannon C."/>
            <person name="Castanera R."/>
            <person name="Culley D."/>
            <person name="Daum C."/>
            <person name="Ezra D."/>
            <person name="Gonzalez J."/>
            <person name="Henrissat B."/>
            <person name="Kuo A."/>
            <person name="Liang C."/>
            <person name="Lipzen A."/>
            <person name="Lutzoni F."/>
            <person name="Magnuson J."/>
            <person name="Mondo S."/>
            <person name="Nolan M."/>
            <person name="Ohm R."/>
            <person name="Pangilinan J."/>
            <person name="Park H.-J."/>
            <person name="Ramirez L."/>
            <person name="Alfaro M."/>
            <person name="Sun H."/>
            <person name="Tritt A."/>
            <person name="Yoshinaga Y."/>
            <person name="Zwiers L.-H."/>
            <person name="Turgeon B."/>
            <person name="Goodwin S."/>
            <person name="Spatafora J."/>
            <person name="Crous P."/>
            <person name="Grigoriev I."/>
        </authorList>
    </citation>
    <scope>NUCLEOTIDE SEQUENCE</scope>
    <source>
        <strain evidence="7">CBS 133067</strain>
    </source>
</reference>
<dbReference type="SUPFAM" id="SSF48264">
    <property type="entry name" value="Cytochrome P450"/>
    <property type="match status" value="1"/>
</dbReference>
<protein>
    <submittedName>
        <fullName evidence="7">Cytochrome P450</fullName>
    </submittedName>
</protein>
<dbReference type="GO" id="GO:0005506">
    <property type="term" value="F:iron ion binding"/>
    <property type="evidence" value="ECO:0007669"/>
    <property type="project" value="InterPro"/>
</dbReference>
<dbReference type="GO" id="GO:0016705">
    <property type="term" value="F:oxidoreductase activity, acting on paired donors, with incorporation or reduction of molecular oxygen"/>
    <property type="evidence" value="ECO:0007669"/>
    <property type="project" value="InterPro"/>
</dbReference>
<keyword evidence="6" id="KW-0503">Monooxygenase</keyword>
<dbReference type="PANTHER" id="PTHR46300">
    <property type="entry name" value="P450, PUTATIVE (EUROFUNG)-RELATED-RELATED"/>
    <property type="match status" value="1"/>
</dbReference>
<dbReference type="InterPro" id="IPR050364">
    <property type="entry name" value="Cytochrome_P450_fung"/>
</dbReference>
<keyword evidence="8" id="KW-1185">Reference proteome</keyword>
<evidence type="ECO:0000256" key="1">
    <source>
        <dbReference type="ARBA" id="ARBA00010617"/>
    </source>
</evidence>
<evidence type="ECO:0000313" key="8">
    <source>
        <dbReference type="Proteomes" id="UP000799772"/>
    </source>
</evidence>
<feature type="binding site" description="axial binding residue" evidence="5">
    <location>
        <position position="417"/>
    </location>
    <ligand>
        <name>heme</name>
        <dbReference type="ChEBI" id="CHEBI:30413"/>
    </ligand>
    <ligandPart>
        <name>Fe</name>
        <dbReference type="ChEBI" id="CHEBI:18248"/>
    </ligandPart>
</feature>
<dbReference type="OrthoDB" id="1470350at2759"/>
<name>A0A9P4M5V9_9PEZI</name>
<dbReference type="CDD" id="cd11065">
    <property type="entry name" value="CYP64-like"/>
    <property type="match status" value="1"/>
</dbReference>
<evidence type="ECO:0000256" key="2">
    <source>
        <dbReference type="ARBA" id="ARBA00022723"/>
    </source>
</evidence>
<dbReference type="PROSITE" id="PS00086">
    <property type="entry name" value="CYTOCHROME_P450"/>
    <property type="match status" value="1"/>
</dbReference>
<dbReference type="PRINTS" id="PR00385">
    <property type="entry name" value="P450"/>
</dbReference>
<evidence type="ECO:0000256" key="3">
    <source>
        <dbReference type="ARBA" id="ARBA00023002"/>
    </source>
</evidence>
<sequence length="500" mass="57387">MSSLQERKWLMSRRKPLIGNLPDIPPKHSWLKFKEWADQYGPIFRLNLAGREHYVVSKEKIANDLLRERGNIYSSREQLPAAAVLLSRGLRPVLLPYDDVWRNGRRLMHLLAMPSAAATYEPTQAMLSTWLLENLIRSPTDYEQWIEQYSSGLMLRLAFGRKITTGKEPEVRRIYKVLENLERIASPGAYLVDTFPSLMMLPKPLAPFKQELEDLHQEELSLFRKLRDDIRVEIDAGTAPDCWEKVAVEKEGESGLTPDQLAYVIGTMFEAGSGTTAAGMMSFLLCMVLHPEEQRKVHEELDRVIGSERLPQFADMPDLPYVRATMKETLRWRPVTAGGVPHLLTKDDVYNGTFIPAGTNIHANQWAIHRDPELYPEPETFKPERWLDPKYPTYKEPLSTYPNLQGFSAFGFGRRICPGLNIAERSLFLLIARIAWACEVKKKTLATGEEEEVPLYDYTAGFNAQPKWFPFDLKVRGDERLKIANEEAEMARERDPLKGR</sequence>
<organism evidence="7 8">
    <name type="scientific">Rhizodiscina lignyota</name>
    <dbReference type="NCBI Taxonomy" id="1504668"/>
    <lineage>
        <taxon>Eukaryota</taxon>
        <taxon>Fungi</taxon>
        <taxon>Dikarya</taxon>
        <taxon>Ascomycota</taxon>
        <taxon>Pezizomycotina</taxon>
        <taxon>Dothideomycetes</taxon>
        <taxon>Pleosporomycetidae</taxon>
        <taxon>Aulographales</taxon>
        <taxon>Rhizodiscinaceae</taxon>
        <taxon>Rhizodiscina</taxon>
    </lineage>
</organism>
<dbReference type="InterPro" id="IPR036396">
    <property type="entry name" value="Cyt_P450_sf"/>
</dbReference>